<feature type="domain" description="GST N-terminal" evidence="1">
    <location>
        <begin position="239"/>
        <end position="316"/>
    </location>
</feature>
<accession>A0AA36JH92</accession>
<name>A0AA36JH92_9DINO</name>
<proteinExistence type="predicted"/>
<dbReference type="Proteomes" id="UP001178507">
    <property type="component" value="Unassembled WGS sequence"/>
</dbReference>
<gene>
    <name evidence="2" type="ORF">EVOR1521_LOCUS27346</name>
</gene>
<dbReference type="Gene3D" id="3.80.10.10">
    <property type="entry name" value="Ribonuclease Inhibitor"/>
    <property type="match status" value="1"/>
</dbReference>
<evidence type="ECO:0000313" key="2">
    <source>
        <dbReference type="EMBL" id="CAJ1405016.1"/>
    </source>
</evidence>
<keyword evidence="3" id="KW-1185">Reference proteome</keyword>
<dbReference type="AlphaFoldDB" id="A0AA36JH92"/>
<dbReference type="CDD" id="cd00299">
    <property type="entry name" value="GST_C_family"/>
    <property type="match status" value="1"/>
</dbReference>
<dbReference type="Pfam" id="PF13417">
    <property type="entry name" value="GST_N_3"/>
    <property type="match status" value="1"/>
</dbReference>
<organism evidence="2 3">
    <name type="scientific">Effrenium voratum</name>
    <dbReference type="NCBI Taxonomy" id="2562239"/>
    <lineage>
        <taxon>Eukaryota</taxon>
        <taxon>Sar</taxon>
        <taxon>Alveolata</taxon>
        <taxon>Dinophyceae</taxon>
        <taxon>Suessiales</taxon>
        <taxon>Symbiodiniaceae</taxon>
        <taxon>Effrenium</taxon>
    </lineage>
</organism>
<dbReference type="InterPro" id="IPR032675">
    <property type="entry name" value="LRR_dom_sf"/>
</dbReference>
<dbReference type="InterPro" id="IPR004045">
    <property type="entry name" value="Glutathione_S-Trfase_N"/>
</dbReference>
<dbReference type="Gene3D" id="3.40.30.10">
    <property type="entry name" value="Glutaredoxin"/>
    <property type="match status" value="1"/>
</dbReference>
<dbReference type="InterPro" id="IPR036282">
    <property type="entry name" value="Glutathione-S-Trfase_C_sf"/>
</dbReference>
<evidence type="ECO:0000259" key="1">
    <source>
        <dbReference type="Pfam" id="PF13417"/>
    </source>
</evidence>
<sequence>MRPNGNAKPMLRKSLTKMFLPAQVPSPRVAGPQGPACAEKDCSLIEMLTSQEQAPAFYLVHYWGDLVLNLVDAIKVHMQSRNLEETTAYWLACLANRPHSLQDAFCADLKMTCFHKALTAAKLRAVIAVDPKTEVSMPATCFSRLWCLYELAMCTEPNCQLDFIQTKLQPQLMSLRQAAATLGYRNALLNGPKLLLAAVRSKLAGDGAADAVLRYVMAEQSTGEPGRLPQPPENGRLRLYGWELSYFTGKIRGYLRYKERHSSLRFEEFVADPGVVKDVLVPATGSTLVPQVQLPDGRFVQDSTEIMDRVEELWPTPSVLPPESCPKQRLVCHIVELLSDEWLLVPAFHWRWAYSGDGSAAHRMPSFMGGVTPTPNHLQYNLEQWGAFLRPEGTVEEQVRSAQFLFDHIFLGGLGGIKRGMVALGVTDDTVAAWEASCRNLLGLFEEHFRHHPFVLGSRPSTADFSLLGPIWAHLLTDPVPGAMLRREFPRVSSWAERLHAGGAPCAADLRAEGDWLPEDAVPETMLPILEVFFDEMWPVLESSCVQVTGYLQGKPPDFRLPNKSFVPVSPDQLHHGPLTHDFRLPFDAQGRKEGESLGRRMVVPYQLWMLQRLEAAVASAPETPLREFPRAQLLRKLPALLRGCRLRKESRFLVADRPEVRAGKKAVVSQYLTKEEQDAELRVPQSGYKAQSDREKSFSLQTMEIALGASVARAQITDPSERRQILNSLAKRDNSEEVVEGHAEYDLVSKRLRALFALTFWRRVMGGNVSDSDVHRVQLKLVDVLHKGFKHRCLELDMAFMQVCSEKLKMLRACIPSALQELKLDLREVELSNEDLMALATGLPRELEDLTLNLGGNEDLNDDGVEAFMAKLPSKMRSMALDLKKTNVGKELSQRQGNYESMRKYLAEQAAKAIQCTFVNIIPSATRHVTYTVTKKTLPPLTNNN</sequence>
<comment type="caution">
    <text evidence="2">The sequence shown here is derived from an EMBL/GenBank/DDBJ whole genome shotgun (WGS) entry which is preliminary data.</text>
</comment>
<dbReference type="Pfam" id="PF13410">
    <property type="entry name" value="GST_C_2"/>
    <property type="match status" value="1"/>
</dbReference>
<dbReference type="InterPro" id="IPR036249">
    <property type="entry name" value="Thioredoxin-like_sf"/>
</dbReference>
<evidence type="ECO:0000313" key="3">
    <source>
        <dbReference type="Proteomes" id="UP001178507"/>
    </source>
</evidence>
<dbReference type="SUPFAM" id="SSF47616">
    <property type="entry name" value="GST C-terminal domain-like"/>
    <property type="match status" value="1"/>
</dbReference>
<reference evidence="2" key="1">
    <citation type="submission" date="2023-08" db="EMBL/GenBank/DDBJ databases">
        <authorList>
            <person name="Chen Y."/>
            <person name="Shah S."/>
            <person name="Dougan E. K."/>
            <person name="Thang M."/>
            <person name="Chan C."/>
        </authorList>
    </citation>
    <scope>NUCLEOTIDE SEQUENCE</scope>
</reference>
<dbReference type="EMBL" id="CAUJNA010003566">
    <property type="protein sequence ID" value="CAJ1405016.1"/>
    <property type="molecule type" value="Genomic_DNA"/>
</dbReference>
<dbReference type="Gene3D" id="1.20.1050.10">
    <property type="match status" value="1"/>
</dbReference>
<dbReference type="SUPFAM" id="SSF52833">
    <property type="entry name" value="Thioredoxin-like"/>
    <property type="match status" value="1"/>
</dbReference>
<protein>
    <recommendedName>
        <fullName evidence="1">GST N-terminal domain-containing protein</fullName>
    </recommendedName>
</protein>